<dbReference type="InterPro" id="IPR029069">
    <property type="entry name" value="HotDog_dom_sf"/>
</dbReference>
<dbReference type="GO" id="GO:0006633">
    <property type="term" value="P:fatty acid biosynthetic process"/>
    <property type="evidence" value="ECO:0007669"/>
    <property type="project" value="InterPro"/>
</dbReference>
<evidence type="ECO:0000256" key="1">
    <source>
        <dbReference type="SAM" id="Phobius"/>
    </source>
</evidence>
<gene>
    <name evidence="3" type="ORF">S01H1_32844</name>
</gene>
<comment type="caution">
    <text evidence="3">The sequence shown here is derived from an EMBL/GenBank/DDBJ whole genome shotgun (WGS) entry which is preliminary data.</text>
</comment>
<keyword evidence="1" id="KW-0472">Membrane</keyword>
<evidence type="ECO:0000313" key="3">
    <source>
        <dbReference type="EMBL" id="GAG06390.1"/>
    </source>
</evidence>
<keyword evidence="1" id="KW-1133">Transmembrane helix</keyword>
<reference evidence="3" key="1">
    <citation type="journal article" date="2014" name="Front. Microbiol.">
        <title>High frequency of phylogenetically diverse reductive dehalogenase-homologous genes in deep subseafloor sedimentary metagenomes.</title>
        <authorList>
            <person name="Kawai M."/>
            <person name="Futagami T."/>
            <person name="Toyoda A."/>
            <person name="Takaki Y."/>
            <person name="Nishi S."/>
            <person name="Hori S."/>
            <person name="Arai W."/>
            <person name="Tsubouchi T."/>
            <person name="Morono Y."/>
            <person name="Uchiyama I."/>
            <person name="Ito T."/>
            <person name="Fujiyama A."/>
            <person name="Inagaki F."/>
            <person name="Takami H."/>
        </authorList>
    </citation>
    <scope>NUCLEOTIDE SEQUENCE</scope>
    <source>
        <strain evidence="3">Expedition CK06-06</strain>
    </source>
</reference>
<dbReference type="EMBL" id="BARS01020362">
    <property type="protein sequence ID" value="GAG06390.1"/>
    <property type="molecule type" value="Genomic_DNA"/>
</dbReference>
<keyword evidence="1" id="KW-0812">Transmembrane</keyword>
<dbReference type="Pfam" id="PF01575">
    <property type="entry name" value="MaoC_dehydratas"/>
    <property type="match status" value="1"/>
</dbReference>
<dbReference type="AlphaFoldDB" id="X0UL83"/>
<name>X0UL83_9ZZZZ</name>
<dbReference type="PANTHER" id="PTHR43437:SF3">
    <property type="entry name" value="HYDROXYACYL-THIOESTER DEHYDRATASE TYPE 2, MITOCHONDRIAL"/>
    <property type="match status" value="1"/>
</dbReference>
<dbReference type="GO" id="GO:0004312">
    <property type="term" value="F:fatty acid synthase activity"/>
    <property type="evidence" value="ECO:0007669"/>
    <property type="project" value="InterPro"/>
</dbReference>
<dbReference type="PANTHER" id="PTHR43437">
    <property type="entry name" value="HYDROXYACYL-THIOESTER DEHYDRATASE TYPE 2, MITOCHONDRIAL-RELATED"/>
    <property type="match status" value="1"/>
</dbReference>
<dbReference type="CDD" id="cd03449">
    <property type="entry name" value="R_hydratase"/>
    <property type="match status" value="1"/>
</dbReference>
<dbReference type="InterPro" id="IPR002539">
    <property type="entry name" value="MaoC-like_dom"/>
</dbReference>
<dbReference type="GO" id="GO:0005835">
    <property type="term" value="C:fatty acid synthase complex"/>
    <property type="evidence" value="ECO:0007669"/>
    <property type="project" value="InterPro"/>
</dbReference>
<protein>
    <recommendedName>
        <fullName evidence="2">MaoC-like domain-containing protein</fullName>
    </recommendedName>
</protein>
<organism evidence="3">
    <name type="scientific">marine sediment metagenome</name>
    <dbReference type="NCBI Taxonomy" id="412755"/>
    <lineage>
        <taxon>unclassified sequences</taxon>
        <taxon>metagenomes</taxon>
        <taxon>ecological metagenomes</taxon>
    </lineage>
</organism>
<dbReference type="Gene3D" id="3.10.129.10">
    <property type="entry name" value="Hotdog Thioesterase"/>
    <property type="match status" value="1"/>
</dbReference>
<dbReference type="GO" id="GO:0019171">
    <property type="term" value="F:(3R)-hydroxyacyl-[acyl-carrier-protein] dehydratase activity"/>
    <property type="evidence" value="ECO:0007669"/>
    <property type="project" value="TreeGrafter"/>
</dbReference>
<feature type="non-terminal residue" evidence="3">
    <location>
        <position position="146"/>
    </location>
</feature>
<sequence>MSKLESVKFDDFKEGDSASFAKTITEADVTLFAGISGDFNPLHVNEQFAKIQMFGKRVVHGAFSCALISAVLGFHLFGPGALYASQKVVFKKPVFIGDTLTAVGTITKKYTKEGKSGVLQFLDVETKVINQRDEVVTDGEAQVIVM</sequence>
<dbReference type="InterPro" id="IPR050965">
    <property type="entry name" value="UPF0336/Enoyl-CoA_hydratase"/>
</dbReference>
<evidence type="ECO:0000259" key="2">
    <source>
        <dbReference type="Pfam" id="PF01575"/>
    </source>
</evidence>
<dbReference type="InterPro" id="IPR003965">
    <property type="entry name" value="Fatty_acid_synthase"/>
</dbReference>
<dbReference type="SUPFAM" id="SSF54637">
    <property type="entry name" value="Thioesterase/thiol ester dehydrase-isomerase"/>
    <property type="match status" value="1"/>
</dbReference>
<proteinExistence type="predicted"/>
<feature type="transmembrane region" description="Helical" evidence="1">
    <location>
        <begin position="58"/>
        <end position="77"/>
    </location>
</feature>
<dbReference type="PRINTS" id="PR01483">
    <property type="entry name" value="FASYNTHASE"/>
</dbReference>
<feature type="domain" description="MaoC-like" evidence="2">
    <location>
        <begin position="21"/>
        <end position="113"/>
    </location>
</feature>
<accession>X0UL83</accession>